<name>A0AC35UCA3_9BILA</name>
<sequence length="864" mass="100838">MSKRESLLPSISGTVAPGVSDSAASVADLQLTRKRPRPSELNAIVDLEMIKIGSIGLKNIEQETCHIQLYTLSESHRALLKEKTRMEKEIKKNEERAEEYKRRYEAFVTLFGQSSVEFEQKLLQFTNTCASPYVKGIPFTFEPFFRLEKWDSRDIEEVIKARHNSNARLMETFTKALAKQFSKPKQIEKILISAGPHINDSISHNLLALRKDYSRMEVSVEANIKKSEEATARCNELNEINFGLQTTILQHVKDLADLKYEISEIRRMYEKLQFRFAWYVKYEHGNRKSPERKDAKDSEQVALNVESNKSVKEISHETGEKVKYLQKLNEERQQELEALTNRNKTLAGELENYKNMDHEISSEMIFKTPEYKALRDKCNRYLIEFGYLKKEYENLSALYMTEVERILEGQDEGDVDIAKSRNLMKKLIQREELFQQETFKTAQKLQSHLDLIAPKFDISQAECKRQLEYIDACTKKKKIMKLEVERSRKEKDAMQKRISKLEKELAETRNRCYRCRWIETDGSAGDCVTDFEKLQDVNGFLETASHDELKEAYVKAMNCMKGIRTMYHKVQTAKKESLEEWFKSDEHLKTSKTHDDTIQKLKEELERSKQNELSYSTQFEETDAELEKESERCKKIAKELTERENINFTSIASIYEAKEAQAKSERKVEVVRQAAEDLGRELELQKIHSEHLEEEVSLVRGLLKNKHDELLSLHKEYNFIDRNQAVLVEKIRTQEHTIQSIQEQKEKIAENNRVHAENEEAYLFNLKRCEERENVLKKKYDKAKISKKSENTSDIDSLMLQINKYKDSIKCSCCKTNPKDTIITKCFHLFCRSCVNQNIESRKRKCPTCGVGFGSTDIKPVSIS</sequence>
<proteinExistence type="predicted"/>
<dbReference type="WBParaSite" id="RSKR_0001005500.1">
    <property type="protein sequence ID" value="RSKR_0001005500.1"/>
    <property type="gene ID" value="RSKR_0001005500"/>
</dbReference>
<protein>
    <submittedName>
        <fullName evidence="2">E3 ubiquitin protein ligase</fullName>
    </submittedName>
</protein>
<evidence type="ECO:0000313" key="2">
    <source>
        <dbReference type="WBParaSite" id="RSKR_0001005500.1"/>
    </source>
</evidence>
<accession>A0AC35UCA3</accession>
<reference evidence="2" key="1">
    <citation type="submission" date="2016-11" db="UniProtKB">
        <authorList>
            <consortium name="WormBaseParasite"/>
        </authorList>
    </citation>
    <scope>IDENTIFICATION</scope>
    <source>
        <strain evidence="2">KR3021</strain>
    </source>
</reference>
<dbReference type="Proteomes" id="UP000095286">
    <property type="component" value="Unplaced"/>
</dbReference>
<evidence type="ECO:0000313" key="1">
    <source>
        <dbReference type="Proteomes" id="UP000095286"/>
    </source>
</evidence>
<organism evidence="1 2">
    <name type="scientific">Rhabditophanes sp. KR3021</name>
    <dbReference type="NCBI Taxonomy" id="114890"/>
    <lineage>
        <taxon>Eukaryota</taxon>
        <taxon>Metazoa</taxon>
        <taxon>Ecdysozoa</taxon>
        <taxon>Nematoda</taxon>
        <taxon>Chromadorea</taxon>
        <taxon>Rhabditida</taxon>
        <taxon>Tylenchina</taxon>
        <taxon>Panagrolaimomorpha</taxon>
        <taxon>Strongyloidoidea</taxon>
        <taxon>Alloionematidae</taxon>
        <taxon>Rhabditophanes</taxon>
    </lineage>
</organism>